<feature type="domain" description="BRCT" evidence="2">
    <location>
        <begin position="278"/>
        <end position="365"/>
    </location>
</feature>
<dbReference type="AlphaFoldDB" id="A0A175JR63"/>
<sequence length="392" mass="45449">MCSLHFTNKILKSVPVEEDVIIIDPNAQWQWYSDKGWINYEDKQNKLIEESYAKHLKVIEIDEERFVDFATMKQRRIDNPSKCRRIQRISTNNKPKTSPIIPINKKTPSIPSPKPTSLPNIVTQKKYTTVRNTYLQQPSNNIITKQNFLHCVNIPKASIPVTPVVNKTSFITKTNTSSPSLFKTQFTQMNLVNSDTQLIDIDKSPVDNRSDDEDIEIDKVLELFEEEQQQKKEPEQKQENKKIKFQYDNKLIQQFHSIQKLSKFVVGNPFQSSRNQCTTQKIFSGDCIYCDGEVDFNLKHECIVNGATFKVQLTPLINTIVHINGSIPKELILWASTKNVPIVNKDWLIECLKQKKRVDFKQYLVNENKINETRKHSIDLSSDDVLPEKRGI</sequence>
<dbReference type="VEuPathDB" id="AmoebaDB:EHI7A_013740"/>
<dbReference type="InterPro" id="IPR036420">
    <property type="entry name" value="BRCT_dom_sf"/>
</dbReference>
<gene>
    <name evidence="4" type="ORF">CL6EHI_138440</name>
</gene>
<dbReference type="SUPFAM" id="SSF52113">
    <property type="entry name" value="BRCT domain"/>
    <property type="match status" value="1"/>
</dbReference>
<dbReference type="InterPro" id="IPR004170">
    <property type="entry name" value="WWE_dom"/>
</dbReference>
<comment type="caution">
    <text evidence="4">The sequence shown here is derived from an EMBL/GenBank/DDBJ whole genome shotgun (WGS) entry which is preliminary data.</text>
</comment>
<dbReference type="VEuPathDB" id="AmoebaDB:EHI5A_028760"/>
<proteinExistence type="predicted"/>
<dbReference type="Gene3D" id="3.40.50.10190">
    <property type="entry name" value="BRCT domain"/>
    <property type="match status" value="1"/>
</dbReference>
<feature type="domain" description="WWE" evidence="3">
    <location>
        <begin position="15"/>
        <end position="88"/>
    </location>
</feature>
<dbReference type="VEuPathDB" id="AmoebaDB:KM1_022720"/>
<organism evidence="4 5">
    <name type="scientific">Entamoeba histolytica</name>
    <dbReference type="NCBI Taxonomy" id="5759"/>
    <lineage>
        <taxon>Eukaryota</taxon>
        <taxon>Amoebozoa</taxon>
        <taxon>Evosea</taxon>
        <taxon>Archamoebae</taxon>
        <taxon>Mastigamoebida</taxon>
        <taxon>Entamoebidae</taxon>
        <taxon>Entamoeba</taxon>
    </lineage>
</organism>
<dbReference type="VEuPathDB" id="AmoebaDB:EHI_138440"/>
<dbReference type="PROSITE" id="PS50172">
    <property type="entry name" value="BRCT"/>
    <property type="match status" value="1"/>
</dbReference>
<dbReference type="InterPro" id="IPR018123">
    <property type="entry name" value="WWE-dom_subgr"/>
</dbReference>
<dbReference type="PROSITE" id="PS50918">
    <property type="entry name" value="WWE"/>
    <property type="match status" value="1"/>
</dbReference>
<feature type="compositionally biased region" description="Low complexity" evidence="1">
    <location>
        <begin position="94"/>
        <end position="109"/>
    </location>
</feature>
<name>A0A175JR63_ENTHI</name>
<dbReference type="Gene3D" id="3.30.720.50">
    <property type="match status" value="1"/>
</dbReference>
<accession>A0A175JR63</accession>
<dbReference type="eggNOG" id="ENOG502RFWP">
    <property type="taxonomic scope" value="Eukaryota"/>
</dbReference>
<reference evidence="4 5" key="1">
    <citation type="submission" date="2016-05" db="EMBL/GenBank/DDBJ databases">
        <title>First whole genome sequencing of Entamoeba histolytica HM1:IMSS-clone-6.</title>
        <authorList>
            <person name="Mukherjee Avik.K."/>
            <person name="Izumyama S."/>
            <person name="Nakada-Tsukui K."/>
            <person name="Nozaki T."/>
        </authorList>
    </citation>
    <scope>NUCLEOTIDE SEQUENCE [LARGE SCALE GENOMIC DNA]</scope>
    <source>
        <strain evidence="4 5">HM1:IMSS clone 6</strain>
    </source>
</reference>
<protein>
    <recommendedName>
        <fullName evidence="6">WWE domain containing protein</fullName>
    </recommendedName>
</protein>
<evidence type="ECO:0000256" key="1">
    <source>
        <dbReference type="SAM" id="MobiDB-lite"/>
    </source>
</evidence>
<dbReference type="Pfam" id="PF02825">
    <property type="entry name" value="WWE"/>
    <property type="match status" value="1"/>
</dbReference>
<evidence type="ECO:0008006" key="6">
    <source>
        <dbReference type="Google" id="ProtNLM"/>
    </source>
</evidence>
<evidence type="ECO:0000259" key="3">
    <source>
        <dbReference type="PROSITE" id="PS50918"/>
    </source>
</evidence>
<evidence type="ECO:0000313" key="5">
    <source>
        <dbReference type="Proteomes" id="UP000078387"/>
    </source>
</evidence>
<feature type="region of interest" description="Disordered" evidence="1">
    <location>
        <begin position="94"/>
        <end position="119"/>
    </location>
</feature>
<dbReference type="SMART" id="SM00678">
    <property type="entry name" value="WWE"/>
    <property type="match status" value="1"/>
</dbReference>
<evidence type="ECO:0000313" key="4">
    <source>
        <dbReference type="EMBL" id="GAT95884.1"/>
    </source>
</evidence>
<dbReference type="Proteomes" id="UP000078387">
    <property type="component" value="Unassembled WGS sequence"/>
</dbReference>
<dbReference type="VEuPathDB" id="AmoebaDB:EHI8A_010640"/>
<dbReference type="EMBL" id="BDEQ01000001">
    <property type="protein sequence ID" value="GAT95884.1"/>
    <property type="molecule type" value="Genomic_DNA"/>
</dbReference>
<dbReference type="InterPro" id="IPR001357">
    <property type="entry name" value="BRCT_dom"/>
</dbReference>
<dbReference type="GO" id="GO:0008270">
    <property type="term" value="F:zinc ion binding"/>
    <property type="evidence" value="ECO:0007669"/>
    <property type="project" value="InterPro"/>
</dbReference>
<evidence type="ECO:0000259" key="2">
    <source>
        <dbReference type="PROSITE" id="PS50172"/>
    </source>
</evidence>
<dbReference type="SUPFAM" id="SSF117839">
    <property type="entry name" value="WWE domain"/>
    <property type="match status" value="1"/>
</dbReference>
<dbReference type="InterPro" id="IPR037197">
    <property type="entry name" value="WWE_dom_sf"/>
</dbReference>